<dbReference type="SUPFAM" id="SSF47323">
    <property type="entry name" value="Anticodon-binding domain of a subclass of class I aminoacyl-tRNA synthetases"/>
    <property type="match status" value="1"/>
</dbReference>
<dbReference type="InterPro" id="IPR015803">
    <property type="entry name" value="Cys-tRNA-ligase"/>
</dbReference>
<evidence type="ECO:0000256" key="7">
    <source>
        <dbReference type="ARBA" id="ARBA00022840"/>
    </source>
</evidence>
<dbReference type="PRINTS" id="PR00983">
    <property type="entry name" value="TRNASYNTHCYS"/>
</dbReference>
<keyword evidence="6 10" id="KW-0862">Zinc</keyword>
<dbReference type="PANTHER" id="PTHR10890:SF3">
    <property type="entry name" value="CYSTEINE--TRNA LIGASE, CYTOPLASMIC"/>
    <property type="match status" value="1"/>
</dbReference>
<dbReference type="EC" id="6.1.1.16" evidence="10"/>
<feature type="short sequence motif" description="'HIGH' region" evidence="10">
    <location>
        <begin position="29"/>
        <end position="39"/>
    </location>
</feature>
<feature type="binding site" evidence="10">
    <location>
        <position position="227"/>
    </location>
    <ligand>
        <name>Zn(2+)</name>
        <dbReference type="ChEBI" id="CHEBI:29105"/>
    </ligand>
</feature>
<organism evidence="12">
    <name type="scientific">Campylobacter sp. CCS1377</name>
    <dbReference type="NCBI Taxonomy" id="3158229"/>
    <lineage>
        <taxon>Bacteria</taxon>
        <taxon>Pseudomonadati</taxon>
        <taxon>Campylobacterota</taxon>
        <taxon>Epsilonproteobacteria</taxon>
        <taxon>Campylobacterales</taxon>
        <taxon>Campylobacteraceae</taxon>
        <taxon>Campylobacter</taxon>
    </lineage>
</organism>
<protein>
    <recommendedName>
        <fullName evidence="10">Cysteine--tRNA ligase</fullName>
        <ecNumber evidence="10">6.1.1.16</ecNumber>
    </recommendedName>
    <alternativeName>
        <fullName evidence="10">Cysteinyl-tRNA synthetase</fullName>
        <shortName evidence="10">CysRS</shortName>
    </alternativeName>
</protein>
<feature type="binding site" evidence="10">
    <location>
        <position position="231"/>
    </location>
    <ligand>
        <name>Zn(2+)</name>
        <dbReference type="ChEBI" id="CHEBI:29105"/>
    </ligand>
</feature>
<feature type="binding site" evidence="10">
    <location>
        <position position="202"/>
    </location>
    <ligand>
        <name>Zn(2+)</name>
        <dbReference type="ChEBI" id="CHEBI:29105"/>
    </ligand>
</feature>
<dbReference type="SUPFAM" id="SSF52374">
    <property type="entry name" value="Nucleotidylyl transferase"/>
    <property type="match status" value="1"/>
</dbReference>
<evidence type="ECO:0000256" key="9">
    <source>
        <dbReference type="ARBA" id="ARBA00023146"/>
    </source>
</evidence>
<dbReference type="Pfam" id="PF01406">
    <property type="entry name" value="tRNA-synt_1e"/>
    <property type="match status" value="1"/>
</dbReference>
<evidence type="ECO:0000256" key="4">
    <source>
        <dbReference type="ARBA" id="ARBA00022723"/>
    </source>
</evidence>
<dbReference type="InterPro" id="IPR032678">
    <property type="entry name" value="tRNA-synt_1_cat_dom"/>
</dbReference>
<dbReference type="CDD" id="cd00672">
    <property type="entry name" value="CysRS_core"/>
    <property type="match status" value="1"/>
</dbReference>
<accession>A0AAU7EBJ3</accession>
<keyword evidence="4 10" id="KW-0479">Metal-binding</keyword>
<dbReference type="PANTHER" id="PTHR10890">
    <property type="entry name" value="CYSTEINYL-TRNA SYNTHETASE"/>
    <property type="match status" value="1"/>
</dbReference>
<dbReference type="Gene3D" id="3.40.50.620">
    <property type="entry name" value="HUPs"/>
    <property type="match status" value="1"/>
</dbReference>
<comment type="catalytic activity">
    <reaction evidence="10">
        <text>tRNA(Cys) + L-cysteine + ATP = L-cysteinyl-tRNA(Cys) + AMP + diphosphate</text>
        <dbReference type="Rhea" id="RHEA:17773"/>
        <dbReference type="Rhea" id="RHEA-COMP:9661"/>
        <dbReference type="Rhea" id="RHEA-COMP:9679"/>
        <dbReference type="ChEBI" id="CHEBI:30616"/>
        <dbReference type="ChEBI" id="CHEBI:33019"/>
        <dbReference type="ChEBI" id="CHEBI:35235"/>
        <dbReference type="ChEBI" id="CHEBI:78442"/>
        <dbReference type="ChEBI" id="CHEBI:78517"/>
        <dbReference type="ChEBI" id="CHEBI:456215"/>
        <dbReference type="EC" id="6.1.1.16"/>
    </reaction>
</comment>
<dbReference type="NCBIfam" id="TIGR00435">
    <property type="entry name" value="cysS"/>
    <property type="match status" value="1"/>
</dbReference>
<sequence length="465" mass="54144">MKLFDSVKKEKLDFIPKKENEVCIYLCGPTTYDDAHLGHARSSVCFDLLHRVFIALGFRVKFARNYTDIDDKILKKMKESGRNLSELTDFYIAAYERDMKALNVLDPDFKPRATHFIREMISLIAHLQKQGFAYVLEDGVYFDTSKDKSYLSLSKRGLEQNITRLENEVAKKNESDFVLWKFDENFYDAPFGKGRPGWHTECVAMINSLFNEGLDIHAGGIDLLFPHHENEASQCRCANNYELASYWLHNGFVNINGEKMSKSLNNSFFIKDALNEFHPELLRFYLQSSHYRAHFNYSLEDLALSKKRLDKFYRLKQRLDLKEFSDFDKNKIYSFESEVANRALKDLSDELNISKALATLDEFIVEANLELDKEPKNISLKLDLKQGLEELALLFGFGFLAWNEYFQFGVSREQKELIMQKIQERNEAKKMKDFSTADKIRAELAQMNIVLLDTPQGTIWEKNNA</sequence>
<comment type="subcellular location">
    <subcellularLocation>
        <location evidence="10">Cytoplasm</location>
    </subcellularLocation>
</comment>
<dbReference type="GO" id="GO:0008270">
    <property type="term" value="F:zinc ion binding"/>
    <property type="evidence" value="ECO:0007669"/>
    <property type="project" value="UniProtKB-UniRule"/>
</dbReference>
<feature type="binding site" evidence="10">
    <location>
        <position position="27"/>
    </location>
    <ligand>
        <name>Zn(2+)</name>
        <dbReference type="ChEBI" id="CHEBI:29105"/>
    </ligand>
</feature>
<evidence type="ECO:0000256" key="8">
    <source>
        <dbReference type="ARBA" id="ARBA00022917"/>
    </source>
</evidence>
<feature type="short sequence motif" description="'KMSKS' region" evidence="10">
    <location>
        <begin position="259"/>
        <end position="263"/>
    </location>
</feature>
<dbReference type="HAMAP" id="MF_00041">
    <property type="entry name" value="Cys_tRNA_synth"/>
    <property type="match status" value="1"/>
</dbReference>
<dbReference type="GO" id="GO:0005829">
    <property type="term" value="C:cytosol"/>
    <property type="evidence" value="ECO:0007669"/>
    <property type="project" value="TreeGrafter"/>
</dbReference>
<keyword evidence="5 10" id="KW-0547">Nucleotide-binding</keyword>
<evidence type="ECO:0000256" key="3">
    <source>
        <dbReference type="ARBA" id="ARBA00022598"/>
    </source>
</evidence>
<keyword evidence="3 10" id="KW-0436">Ligase</keyword>
<comment type="similarity">
    <text evidence="1 10">Belongs to the class-I aminoacyl-tRNA synthetase family.</text>
</comment>
<proteinExistence type="inferred from homology"/>
<comment type="cofactor">
    <cofactor evidence="10">
        <name>Zn(2+)</name>
        <dbReference type="ChEBI" id="CHEBI:29105"/>
    </cofactor>
    <text evidence="10">Binds 1 zinc ion per subunit.</text>
</comment>
<dbReference type="AlphaFoldDB" id="A0AAU7EBJ3"/>
<gene>
    <name evidence="10 12" type="primary">cysS</name>
    <name evidence="12" type="ORF">AAH949_05800</name>
</gene>
<comment type="subunit">
    <text evidence="2 10">Monomer.</text>
</comment>
<dbReference type="EMBL" id="CP155620">
    <property type="protein sequence ID" value="XBJ30152.1"/>
    <property type="molecule type" value="Genomic_DNA"/>
</dbReference>
<name>A0AAU7EBJ3_9BACT</name>
<dbReference type="GO" id="GO:0006423">
    <property type="term" value="P:cysteinyl-tRNA aminoacylation"/>
    <property type="evidence" value="ECO:0007669"/>
    <property type="project" value="UniProtKB-UniRule"/>
</dbReference>
<dbReference type="InterPro" id="IPR009080">
    <property type="entry name" value="tRNAsynth_Ia_anticodon-bd"/>
</dbReference>
<evidence type="ECO:0000256" key="6">
    <source>
        <dbReference type="ARBA" id="ARBA00022833"/>
    </source>
</evidence>
<evidence type="ECO:0000256" key="5">
    <source>
        <dbReference type="ARBA" id="ARBA00022741"/>
    </source>
</evidence>
<dbReference type="GO" id="GO:0005524">
    <property type="term" value="F:ATP binding"/>
    <property type="evidence" value="ECO:0007669"/>
    <property type="project" value="UniProtKB-UniRule"/>
</dbReference>
<dbReference type="InterPro" id="IPR014729">
    <property type="entry name" value="Rossmann-like_a/b/a_fold"/>
</dbReference>
<feature type="binding site" evidence="10">
    <location>
        <position position="262"/>
    </location>
    <ligand>
        <name>ATP</name>
        <dbReference type="ChEBI" id="CHEBI:30616"/>
    </ligand>
</feature>
<reference evidence="12" key="1">
    <citation type="submission" date="2024-05" db="EMBL/GenBank/DDBJ databases">
        <title>Campylobacter coli isolated from environmental waters in Slovenia.</title>
        <authorList>
            <person name="Zautner A.E."/>
            <person name="Bunk B."/>
            <person name="Riedel T."/>
            <person name="Sproeer C."/>
        </authorList>
    </citation>
    <scope>NUCLEOTIDE SEQUENCE</scope>
    <source>
        <strain evidence="12">CCS1377</strain>
    </source>
</reference>
<keyword evidence="9 10" id="KW-0030">Aminoacyl-tRNA synthetase</keyword>
<evidence type="ECO:0000313" key="12">
    <source>
        <dbReference type="EMBL" id="XBJ30152.1"/>
    </source>
</evidence>
<dbReference type="Gene3D" id="1.20.120.1910">
    <property type="entry name" value="Cysteine-tRNA ligase, C-terminal anti-codon recognition domain"/>
    <property type="match status" value="1"/>
</dbReference>
<keyword evidence="10" id="KW-0963">Cytoplasm</keyword>
<evidence type="ECO:0000256" key="2">
    <source>
        <dbReference type="ARBA" id="ARBA00011245"/>
    </source>
</evidence>
<dbReference type="RefSeq" id="WP_348519138.1">
    <property type="nucleotide sequence ID" value="NZ_CP155620.1"/>
</dbReference>
<evidence type="ECO:0000259" key="11">
    <source>
        <dbReference type="Pfam" id="PF01406"/>
    </source>
</evidence>
<keyword evidence="8 10" id="KW-0648">Protein biosynthesis</keyword>
<keyword evidence="7 10" id="KW-0067">ATP-binding</keyword>
<dbReference type="InterPro" id="IPR024909">
    <property type="entry name" value="Cys-tRNA/MSH_ligase"/>
</dbReference>
<evidence type="ECO:0000256" key="10">
    <source>
        <dbReference type="HAMAP-Rule" id="MF_00041"/>
    </source>
</evidence>
<feature type="domain" description="tRNA synthetases class I catalytic" evidence="11">
    <location>
        <begin position="16"/>
        <end position="306"/>
    </location>
</feature>
<evidence type="ECO:0000256" key="1">
    <source>
        <dbReference type="ARBA" id="ARBA00005594"/>
    </source>
</evidence>
<dbReference type="GO" id="GO:0004817">
    <property type="term" value="F:cysteine-tRNA ligase activity"/>
    <property type="evidence" value="ECO:0007669"/>
    <property type="project" value="UniProtKB-UniRule"/>
</dbReference>